<feature type="transmembrane region" description="Helical" evidence="1">
    <location>
        <begin position="20"/>
        <end position="43"/>
    </location>
</feature>
<comment type="caution">
    <text evidence="2">The sequence shown here is derived from an EMBL/GenBank/DDBJ whole genome shotgun (WGS) entry which is preliminary data.</text>
</comment>
<proteinExistence type="predicted"/>
<keyword evidence="1" id="KW-0472">Membrane</keyword>
<dbReference type="EMBL" id="JAVHJL010000008">
    <property type="protein sequence ID" value="KAK6499130.1"/>
    <property type="molecule type" value="Genomic_DNA"/>
</dbReference>
<keyword evidence="1" id="KW-0812">Transmembrane</keyword>
<keyword evidence="1" id="KW-1133">Transmembrane helix</keyword>
<dbReference type="Proteomes" id="UP001370758">
    <property type="component" value="Unassembled WGS sequence"/>
</dbReference>
<organism evidence="2 3">
    <name type="scientific">Arthrobotrys musiformis</name>
    <dbReference type="NCBI Taxonomy" id="47236"/>
    <lineage>
        <taxon>Eukaryota</taxon>
        <taxon>Fungi</taxon>
        <taxon>Dikarya</taxon>
        <taxon>Ascomycota</taxon>
        <taxon>Pezizomycotina</taxon>
        <taxon>Orbiliomycetes</taxon>
        <taxon>Orbiliales</taxon>
        <taxon>Orbiliaceae</taxon>
        <taxon>Arthrobotrys</taxon>
    </lineage>
</organism>
<name>A0AAV9W1J4_9PEZI</name>
<protein>
    <submittedName>
        <fullName evidence="2">Uncharacterized protein</fullName>
    </submittedName>
</protein>
<keyword evidence="3" id="KW-1185">Reference proteome</keyword>
<sequence length="103" mass="11594">MPGITTMVLASLANITFSSIAYYTLTLAIAVAIFFIAFLILFLHTPGDFQHPYYEEGSGFGNDFAVVRGYSGRRMLMPPPRRVRRGRAGYYIPPLPRMRSPVF</sequence>
<evidence type="ECO:0000313" key="2">
    <source>
        <dbReference type="EMBL" id="KAK6499130.1"/>
    </source>
</evidence>
<gene>
    <name evidence="2" type="ORF">TWF481_011701</name>
</gene>
<accession>A0AAV9W1J4</accession>
<reference evidence="2 3" key="1">
    <citation type="submission" date="2023-08" db="EMBL/GenBank/DDBJ databases">
        <authorList>
            <person name="Palmer J.M."/>
        </authorList>
    </citation>
    <scope>NUCLEOTIDE SEQUENCE [LARGE SCALE GENOMIC DNA]</scope>
    <source>
        <strain evidence="2 3">TWF481</strain>
    </source>
</reference>
<evidence type="ECO:0000256" key="1">
    <source>
        <dbReference type="SAM" id="Phobius"/>
    </source>
</evidence>
<evidence type="ECO:0000313" key="3">
    <source>
        <dbReference type="Proteomes" id="UP001370758"/>
    </source>
</evidence>
<dbReference type="AlphaFoldDB" id="A0AAV9W1J4"/>